<proteinExistence type="predicted"/>
<sequence>MSISWNYTRSGNPEIYDVNQRIFLALVAPEVKDVGDRPTFQELYNELRDYYWDYKDYKDSEISIQIKKAEEFSPSTKTIHKQFIPVDFLSFQVFRNLFEKELSDLTDSNFKF</sequence>
<accession>A0A397JKT5</accession>
<reference evidence="1 2" key="1">
    <citation type="submission" date="2018-08" db="EMBL/GenBank/DDBJ databases">
        <title>Genome and evolution of the arbuscular mycorrhizal fungus Diversispora epigaea (formerly Glomus versiforme) and its bacterial endosymbionts.</title>
        <authorList>
            <person name="Sun X."/>
            <person name="Fei Z."/>
            <person name="Harrison M."/>
        </authorList>
    </citation>
    <scope>NUCLEOTIDE SEQUENCE [LARGE SCALE GENOMIC DNA]</scope>
    <source>
        <strain evidence="1 2">IT104</strain>
    </source>
</reference>
<organism evidence="1 2">
    <name type="scientific">Diversispora epigaea</name>
    <dbReference type="NCBI Taxonomy" id="1348612"/>
    <lineage>
        <taxon>Eukaryota</taxon>
        <taxon>Fungi</taxon>
        <taxon>Fungi incertae sedis</taxon>
        <taxon>Mucoromycota</taxon>
        <taxon>Glomeromycotina</taxon>
        <taxon>Glomeromycetes</taxon>
        <taxon>Diversisporales</taxon>
        <taxon>Diversisporaceae</taxon>
        <taxon>Diversispora</taxon>
    </lineage>
</organism>
<keyword evidence="2" id="KW-1185">Reference proteome</keyword>
<evidence type="ECO:0000313" key="2">
    <source>
        <dbReference type="Proteomes" id="UP000266861"/>
    </source>
</evidence>
<evidence type="ECO:0000313" key="1">
    <source>
        <dbReference type="EMBL" id="RHZ88227.1"/>
    </source>
</evidence>
<gene>
    <name evidence="1" type="ORF">Glove_25g11</name>
</gene>
<dbReference type="Proteomes" id="UP000266861">
    <property type="component" value="Unassembled WGS sequence"/>
</dbReference>
<dbReference type="EMBL" id="PQFF01000023">
    <property type="protein sequence ID" value="RHZ88227.1"/>
    <property type="molecule type" value="Genomic_DNA"/>
</dbReference>
<comment type="caution">
    <text evidence="1">The sequence shown here is derived from an EMBL/GenBank/DDBJ whole genome shotgun (WGS) entry which is preliminary data.</text>
</comment>
<dbReference type="AlphaFoldDB" id="A0A397JKT5"/>
<name>A0A397JKT5_9GLOM</name>
<protein>
    <submittedName>
        <fullName evidence="1">Uncharacterized protein</fullName>
    </submittedName>
</protein>